<feature type="region of interest" description="Disordered" evidence="14">
    <location>
        <begin position="291"/>
        <end position="326"/>
    </location>
</feature>
<organism evidence="17 18">
    <name type="scientific">Pavo cristatus</name>
    <name type="common">Indian peafowl</name>
    <name type="synonym">Blue peafowl</name>
    <dbReference type="NCBI Taxonomy" id="9049"/>
    <lineage>
        <taxon>Eukaryota</taxon>
        <taxon>Metazoa</taxon>
        <taxon>Chordata</taxon>
        <taxon>Craniata</taxon>
        <taxon>Vertebrata</taxon>
        <taxon>Euteleostomi</taxon>
        <taxon>Archelosauria</taxon>
        <taxon>Archosauria</taxon>
        <taxon>Dinosauria</taxon>
        <taxon>Saurischia</taxon>
        <taxon>Theropoda</taxon>
        <taxon>Coelurosauria</taxon>
        <taxon>Aves</taxon>
        <taxon>Neognathae</taxon>
        <taxon>Galloanserae</taxon>
        <taxon>Galliformes</taxon>
        <taxon>Phasianidae</taxon>
        <taxon>Phasianinae</taxon>
        <taxon>Pavo</taxon>
    </lineage>
</organism>
<dbReference type="SMART" id="SM01052">
    <property type="entry name" value="CAP_GLY"/>
    <property type="match status" value="1"/>
</dbReference>
<evidence type="ECO:0000256" key="5">
    <source>
        <dbReference type="ARBA" id="ARBA00012759"/>
    </source>
</evidence>
<evidence type="ECO:0000256" key="13">
    <source>
        <dbReference type="ARBA" id="ARBA00022833"/>
    </source>
</evidence>
<protein>
    <recommendedName>
        <fullName evidence="5">ubiquitinyl hydrolase 1</fullName>
        <ecNumber evidence="5">3.4.19.12</ecNumber>
    </recommendedName>
</protein>
<evidence type="ECO:0000313" key="17">
    <source>
        <dbReference type="Ensembl" id="ENSPSTP00000014115.1"/>
    </source>
</evidence>
<keyword evidence="8" id="KW-0645">Protease</keyword>
<dbReference type="GO" id="GO:0005813">
    <property type="term" value="C:centrosome"/>
    <property type="evidence" value="ECO:0007669"/>
    <property type="project" value="UniProtKB-SubCell"/>
</dbReference>
<evidence type="ECO:0000256" key="6">
    <source>
        <dbReference type="ARBA" id="ARBA00022490"/>
    </source>
</evidence>
<feature type="compositionally biased region" description="Polar residues" evidence="14">
    <location>
        <begin position="426"/>
        <end position="435"/>
    </location>
</feature>
<keyword evidence="11" id="KW-0378">Hydrolase</keyword>
<accession>A0A8C9FJ10</accession>
<evidence type="ECO:0000259" key="15">
    <source>
        <dbReference type="PROSITE" id="PS50235"/>
    </source>
</evidence>
<keyword evidence="13" id="KW-0862">Zinc</keyword>
<dbReference type="GO" id="GO:0046872">
    <property type="term" value="F:metal ion binding"/>
    <property type="evidence" value="ECO:0007669"/>
    <property type="project" value="UniProtKB-KW"/>
</dbReference>
<keyword evidence="7" id="KW-0597">Phosphoprotein</keyword>
<evidence type="ECO:0000256" key="12">
    <source>
        <dbReference type="ARBA" id="ARBA00022807"/>
    </source>
</evidence>
<keyword evidence="10" id="KW-0833">Ubl conjugation pathway</keyword>
<feature type="compositionally biased region" description="Polar residues" evidence="14">
    <location>
        <begin position="314"/>
        <end position="323"/>
    </location>
</feature>
<evidence type="ECO:0000256" key="11">
    <source>
        <dbReference type="ARBA" id="ARBA00022801"/>
    </source>
</evidence>
<sequence length="724" mass="80988">MSSGLWSQEKGSSSYWEERIFYLLLQECSVIDKQTQKLLKVPKGSIGQFFQDRSSMGHSRNIPCKGKKLQIGLKILEQPHAILFVDEKDVIEINEKLAELLLAITNCEERYSLFKSKSRLTKGIQIDIGSPVRVQLRSGEEKFPGVVRFRGPLLQERSLTGIYFGVELLEEGRGQGFTDGQYQGKQLFRCDEDCGVFVALDKLELVEEDDNELESDYAAPVDAMQVELPPLEINSRVSLKIGESIEYGTVIFCDVLPGNESLGYVVGVDMKANIPFICTILETVSQDRRPPKLAYTARGGGEKSLFNHSKPKATGSTSEPGNRNRSEVFYTLNGSSVDSQPQAKTKPPWYIDEVAEDPAKSLTDSSTGFGHSSPPLQPPLTNSVTTENRFHSLPFSLTKASSSTNGAIGHSPLSLSVQSVIGDVNTTANQESPSTGGPVGNSHGLEAGSLAEVKENPPFYGVIRWIGQHLNGSIFRIRTNLPSFSFFRSLFSFSSVLDTVLLRPKEKNDVEYYSETQELLRTEIVNPLRIYGYVCATKIMKLRKILEKVEAASGFTSEEKDPEEFLNILFHHILRVEPLLKIRSAGQKVQDCYFYQIFMDKNEKVGVPTIQQLLEWSFINSNLKFAEAPSCLIIQMPRFGKDFKMFNKIFPSLELNITDLLEDTPRQCRICGGLAMYECRECYEDTDISAGKIKQFCKTCNTQVSCCLFCMGLPQMAHVVIRKV</sequence>
<proteinExistence type="inferred from homology"/>
<dbReference type="InterPro" id="IPR000938">
    <property type="entry name" value="CAP-Gly_domain"/>
</dbReference>
<evidence type="ECO:0000256" key="14">
    <source>
        <dbReference type="SAM" id="MobiDB-lite"/>
    </source>
</evidence>
<dbReference type="GO" id="GO:0048471">
    <property type="term" value="C:perinuclear region of cytoplasm"/>
    <property type="evidence" value="ECO:0007669"/>
    <property type="project" value="UniProtKB-SubCell"/>
</dbReference>
<evidence type="ECO:0000256" key="8">
    <source>
        <dbReference type="ARBA" id="ARBA00022670"/>
    </source>
</evidence>
<reference evidence="17" key="1">
    <citation type="submission" date="2025-08" db="UniProtKB">
        <authorList>
            <consortium name="Ensembl"/>
        </authorList>
    </citation>
    <scope>IDENTIFICATION</scope>
</reference>
<reference evidence="17" key="2">
    <citation type="submission" date="2025-09" db="UniProtKB">
        <authorList>
            <consortium name="Ensembl"/>
        </authorList>
    </citation>
    <scope>IDENTIFICATION</scope>
</reference>
<feature type="domain" description="CAP-Gly" evidence="16">
    <location>
        <begin position="161"/>
        <end position="199"/>
    </location>
</feature>
<dbReference type="PROSITE" id="PS50235">
    <property type="entry name" value="USP_3"/>
    <property type="match status" value="1"/>
</dbReference>
<dbReference type="InterPro" id="IPR028889">
    <property type="entry name" value="USP"/>
</dbReference>
<feature type="region of interest" description="Disordered" evidence="14">
    <location>
        <begin position="360"/>
        <end position="384"/>
    </location>
</feature>
<comment type="catalytic activity">
    <reaction evidence="1">
        <text>Thiol-dependent hydrolysis of ester, thioester, amide, peptide and isopeptide bonds formed by the C-terminal Gly of ubiquitin (a 76-residue protein attached to proteins as an intracellular targeting signal).</text>
        <dbReference type="EC" id="3.4.19.12"/>
    </reaction>
</comment>
<dbReference type="Pfam" id="PF01302">
    <property type="entry name" value="CAP_GLY"/>
    <property type="match status" value="1"/>
</dbReference>
<evidence type="ECO:0000256" key="2">
    <source>
        <dbReference type="ARBA" id="ARBA00004300"/>
    </source>
</evidence>
<feature type="region of interest" description="Disordered" evidence="14">
    <location>
        <begin position="426"/>
        <end position="445"/>
    </location>
</feature>
<dbReference type="PROSITE" id="PS50245">
    <property type="entry name" value="CAP_GLY_2"/>
    <property type="match status" value="1"/>
</dbReference>
<comment type="similarity">
    <text evidence="4">Belongs to the peptidase C19 family.</text>
</comment>
<evidence type="ECO:0000313" key="18">
    <source>
        <dbReference type="Proteomes" id="UP000694428"/>
    </source>
</evidence>
<keyword evidence="6" id="KW-0963">Cytoplasm</keyword>
<name>A0A8C9FJ10_PAVCR</name>
<dbReference type="EC" id="3.4.19.12" evidence="5"/>
<evidence type="ECO:0000256" key="1">
    <source>
        <dbReference type="ARBA" id="ARBA00000707"/>
    </source>
</evidence>
<comment type="subcellular location">
    <subcellularLocation>
        <location evidence="2">Cytoplasm</location>
        <location evidence="2">Cytoskeleton</location>
        <location evidence="2">Microtubule organizing center</location>
        <location evidence="2">Centrosome</location>
    </subcellularLocation>
    <subcellularLocation>
        <location evidence="3">Cytoplasm</location>
        <location evidence="3">Perinuclear region</location>
    </subcellularLocation>
</comment>
<dbReference type="Gene3D" id="3.90.70.10">
    <property type="entry name" value="Cysteine proteinases"/>
    <property type="match status" value="1"/>
</dbReference>
<dbReference type="Ensembl" id="ENSPSTT00000014818.1">
    <property type="protein sequence ID" value="ENSPSTP00000014115.1"/>
    <property type="gene ID" value="ENSPSTG00000009982.1"/>
</dbReference>
<evidence type="ECO:0000256" key="10">
    <source>
        <dbReference type="ARBA" id="ARBA00022786"/>
    </source>
</evidence>
<dbReference type="GO" id="GO:0004843">
    <property type="term" value="F:cysteine-type deubiquitinase activity"/>
    <property type="evidence" value="ECO:0007669"/>
    <property type="project" value="UniProtKB-EC"/>
</dbReference>
<evidence type="ECO:0000259" key="16">
    <source>
        <dbReference type="PROSITE" id="PS50245"/>
    </source>
</evidence>
<dbReference type="Pfam" id="PF16607">
    <property type="entry name" value="CYLD_phos_site"/>
    <property type="match status" value="1"/>
</dbReference>
<evidence type="ECO:0000256" key="4">
    <source>
        <dbReference type="ARBA" id="ARBA00009085"/>
    </source>
</evidence>
<dbReference type="InterPro" id="IPR038765">
    <property type="entry name" value="Papain-like_cys_pep_sf"/>
</dbReference>
<dbReference type="AlphaFoldDB" id="A0A8C9FJ10"/>
<dbReference type="Gene3D" id="2.30.30.190">
    <property type="entry name" value="CAP Gly-rich-like domain"/>
    <property type="match status" value="2"/>
</dbReference>
<dbReference type="InterPro" id="IPR036859">
    <property type="entry name" value="CAP-Gly_dom_sf"/>
</dbReference>
<dbReference type="FunFam" id="2.30.30.190:FF:000006">
    <property type="entry name" value="Putative ubiquitin carboxyl-terminal hydrolase CYLD"/>
    <property type="match status" value="1"/>
</dbReference>
<keyword evidence="9" id="KW-0479">Metal-binding</keyword>
<keyword evidence="18" id="KW-1185">Reference proteome</keyword>
<dbReference type="SUPFAM" id="SSF74924">
    <property type="entry name" value="Cap-Gly domain"/>
    <property type="match status" value="2"/>
</dbReference>
<dbReference type="Proteomes" id="UP000694428">
    <property type="component" value="Unplaced"/>
</dbReference>
<dbReference type="PANTHER" id="PTHR11830">
    <property type="entry name" value="40S RIBOSOMAL PROTEIN S3A"/>
    <property type="match status" value="1"/>
</dbReference>
<evidence type="ECO:0000256" key="3">
    <source>
        <dbReference type="ARBA" id="ARBA00004556"/>
    </source>
</evidence>
<evidence type="ECO:0000256" key="9">
    <source>
        <dbReference type="ARBA" id="ARBA00022723"/>
    </source>
</evidence>
<feature type="domain" description="USP" evidence="15">
    <location>
        <begin position="472"/>
        <end position="724"/>
    </location>
</feature>
<dbReference type="SUPFAM" id="SSF54001">
    <property type="entry name" value="Cysteine proteinases"/>
    <property type="match status" value="1"/>
</dbReference>
<evidence type="ECO:0000256" key="7">
    <source>
        <dbReference type="ARBA" id="ARBA00022553"/>
    </source>
</evidence>
<dbReference type="GO" id="GO:0006508">
    <property type="term" value="P:proteolysis"/>
    <property type="evidence" value="ECO:0007669"/>
    <property type="project" value="UniProtKB-KW"/>
</dbReference>
<keyword evidence="12" id="KW-0788">Thiol protease</keyword>